<protein>
    <recommendedName>
        <fullName evidence="1">Reverse transcriptase domain-containing protein</fullName>
    </recommendedName>
</protein>
<dbReference type="CDD" id="cd01650">
    <property type="entry name" value="RT_nLTR_like"/>
    <property type="match status" value="1"/>
</dbReference>
<accession>A0A8J2NQZ7</accession>
<reference evidence="2" key="1">
    <citation type="submission" date="2021-06" db="EMBL/GenBank/DDBJ databases">
        <authorList>
            <person name="Hodson N. C."/>
            <person name="Mongue J. A."/>
            <person name="Jaron S. K."/>
        </authorList>
    </citation>
    <scope>NUCLEOTIDE SEQUENCE</scope>
</reference>
<dbReference type="PANTHER" id="PTHR31635">
    <property type="entry name" value="REVERSE TRANSCRIPTASE DOMAIN-CONTAINING PROTEIN-RELATED"/>
    <property type="match status" value="1"/>
</dbReference>
<feature type="domain" description="Reverse transcriptase" evidence="1">
    <location>
        <begin position="202"/>
        <end position="383"/>
    </location>
</feature>
<dbReference type="Pfam" id="PF00078">
    <property type="entry name" value="RVT_1"/>
    <property type="match status" value="1"/>
</dbReference>
<evidence type="ECO:0000259" key="1">
    <source>
        <dbReference type="Pfam" id="PF00078"/>
    </source>
</evidence>
<dbReference type="EMBL" id="CAJVCH010030000">
    <property type="protein sequence ID" value="CAG7708240.1"/>
    <property type="molecule type" value="Genomic_DNA"/>
</dbReference>
<dbReference type="OrthoDB" id="407509at2759"/>
<dbReference type="AlphaFoldDB" id="A0A8J2NQZ7"/>
<dbReference type="InterPro" id="IPR000477">
    <property type="entry name" value="RT_dom"/>
</dbReference>
<dbReference type="PANTHER" id="PTHR31635:SF196">
    <property type="entry name" value="REVERSE TRANSCRIPTASE DOMAIN-CONTAINING PROTEIN-RELATED"/>
    <property type="match status" value="1"/>
</dbReference>
<sequence length="386" mass="43642">MDDYEVLKFRIKEVAITVEDYLFKQQVREIQNIEKKFADNSSNKLITEELVKEMITVLGNKTESNDNPRKVPSAKATVKIEDALSKKQAEDKLKYVHSFFTSKYSANDDSPGNINEYINRLNKINENDRTSMNRELTEVDFKNAIMKLQSNKSPGSDGLTSEFYQKYVDHFKTILLWLTNHSLENKSLPLSNRTGIISLIYKKGDPQSIGNYRPITLCNSDYKVIAICAKDRMMQAIPKLIGEYQTSNVPGRSIYDNLNFLRDAISEITSGAIISLDQESVFDNINREFGYACLDAMNFPPIIITIIKLLYNNNVVIVKVGELLTTPIKVLKGIKQGDPIASILFIICSEIFIKRLNDNLATVAAGPWGKMPNSYTSAYADDTHSC</sequence>
<keyword evidence="3" id="KW-1185">Reference proteome</keyword>
<gene>
    <name evidence="2" type="ORF">AFUS01_LOCUS4763</name>
</gene>
<proteinExistence type="predicted"/>
<comment type="caution">
    <text evidence="2">The sequence shown here is derived from an EMBL/GenBank/DDBJ whole genome shotgun (WGS) entry which is preliminary data.</text>
</comment>
<evidence type="ECO:0000313" key="2">
    <source>
        <dbReference type="EMBL" id="CAG7708240.1"/>
    </source>
</evidence>
<evidence type="ECO:0000313" key="3">
    <source>
        <dbReference type="Proteomes" id="UP000708208"/>
    </source>
</evidence>
<dbReference type="Proteomes" id="UP000708208">
    <property type="component" value="Unassembled WGS sequence"/>
</dbReference>
<name>A0A8J2NQZ7_9HEXA</name>
<organism evidence="2 3">
    <name type="scientific">Allacma fusca</name>
    <dbReference type="NCBI Taxonomy" id="39272"/>
    <lineage>
        <taxon>Eukaryota</taxon>
        <taxon>Metazoa</taxon>
        <taxon>Ecdysozoa</taxon>
        <taxon>Arthropoda</taxon>
        <taxon>Hexapoda</taxon>
        <taxon>Collembola</taxon>
        <taxon>Symphypleona</taxon>
        <taxon>Sminthuridae</taxon>
        <taxon>Allacma</taxon>
    </lineage>
</organism>